<dbReference type="PANTHER" id="PTHR33601:SF22">
    <property type="entry name" value="PROTEIN LITTLE ZIPPER 1"/>
    <property type="match status" value="1"/>
</dbReference>
<name>A0A2N9JBG7_FAGSY</name>
<dbReference type="InterPro" id="IPR039312">
    <property type="entry name" value="ZPR"/>
</dbReference>
<organism evidence="1">
    <name type="scientific">Fagus sylvatica</name>
    <name type="common">Beechnut</name>
    <dbReference type="NCBI Taxonomy" id="28930"/>
    <lineage>
        <taxon>Eukaryota</taxon>
        <taxon>Viridiplantae</taxon>
        <taxon>Streptophyta</taxon>
        <taxon>Embryophyta</taxon>
        <taxon>Tracheophyta</taxon>
        <taxon>Spermatophyta</taxon>
        <taxon>Magnoliopsida</taxon>
        <taxon>eudicotyledons</taxon>
        <taxon>Gunneridae</taxon>
        <taxon>Pentapetalae</taxon>
        <taxon>rosids</taxon>
        <taxon>fabids</taxon>
        <taxon>Fagales</taxon>
        <taxon>Fagaceae</taxon>
        <taxon>Fagus</taxon>
    </lineage>
</organism>
<sequence>MFINSSSILCNPLTSSFRHPRLSKRHNLRVVRLNRRRRLLKEEKMRVVKAEMEIKNMKLYMANRSIIEENEKLRQKALLLHQENQALLFQLQNKQSHEKQKQQSLI</sequence>
<proteinExistence type="predicted"/>
<accession>A0A2N9JBG7</accession>
<protein>
    <submittedName>
        <fullName evidence="1">Uncharacterized protein</fullName>
    </submittedName>
</protein>
<gene>
    <name evidence="1" type="ORF">FSB_LOCUS61836</name>
</gene>
<reference evidence="1" key="1">
    <citation type="submission" date="2018-02" db="EMBL/GenBank/DDBJ databases">
        <authorList>
            <person name="Cohen D.B."/>
            <person name="Kent A.D."/>
        </authorList>
    </citation>
    <scope>NUCLEOTIDE SEQUENCE</scope>
</reference>
<dbReference type="PANTHER" id="PTHR33601">
    <property type="entry name" value="PROTEIN LITTLE ZIPPER 4"/>
    <property type="match status" value="1"/>
</dbReference>
<dbReference type="EMBL" id="OIVN01006481">
    <property type="protein sequence ID" value="SPD33954.1"/>
    <property type="molecule type" value="Genomic_DNA"/>
</dbReference>
<dbReference type="AlphaFoldDB" id="A0A2N9JBG7"/>
<evidence type="ECO:0000313" key="1">
    <source>
        <dbReference type="EMBL" id="SPD33954.1"/>
    </source>
</evidence>